<dbReference type="AlphaFoldDB" id="A0A6A6T579"/>
<evidence type="ECO:0000256" key="7">
    <source>
        <dbReference type="SAM" id="SignalP"/>
    </source>
</evidence>
<reference evidence="8" key="1">
    <citation type="journal article" date="2020" name="Stud. Mycol.">
        <title>101 Dothideomycetes genomes: a test case for predicting lifestyles and emergence of pathogens.</title>
        <authorList>
            <person name="Haridas S."/>
            <person name="Albert R."/>
            <person name="Binder M."/>
            <person name="Bloem J."/>
            <person name="Labutti K."/>
            <person name="Salamov A."/>
            <person name="Andreopoulos B."/>
            <person name="Baker S."/>
            <person name="Barry K."/>
            <person name="Bills G."/>
            <person name="Bluhm B."/>
            <person name="Cannon C."/>
            <person name="Castanera R."/>
            <person name="Culley D."/>
            <person name="Daum C."/>
            <person name="Ezra D."/>
            <person name="Gonzalez J."/>
            <person name="Henrissat B."/>
            <person name="Kuo A."/>
            <person name="Liang C."/>
            <person name="Lipzen A."/>
            <person name="Lutzoni F."/>
            <person name="Magnuson J."/>
            <person name="Mondo S."/>
            <person name="Nolan M."/>
            <person name="Ohm R."/>
            <person name="Pangilinan J."/>
            <person name="Park H.-J."/>
            <person name="Ramirez L."/>
            <person name="Alfaro M."/>
            <person name="Sun H."/>
            <person name="Tritt A."/>
            <person name="Yoshinaga Y."/>
            <person name="Zwiers L.-H."/>
            <person name="Turgeon B."/>
            <person name="Goodwin S."/>
            <person name="Spatafora J."/>
            <person name="Crous P."/>
            <person name="Grigoriev I."/>
        </authorList>
    </citation>
    <scope>NUCLEOTIDE SEQUENCE</scope>
    <source>
        <strain evidence="8">CBS 122681</strain>
    </source>
</reference>
<feature type="region of interest" description="Disordered" evidence="6">
    <location>
        <begin position="544"/>
        <end position="594"/>
    </location>
</feature>
<gene>
    <name evidence="8" type="ORF">K491DRAFT_446054</name>
</gene>
<dbReference type="GO" id="GO:0000324">
    <property type="term" value="C:fungal-type vacuole"/>
    <property type="evidence" value="ECO:0007669"/>
    <property type="project" value="TreeGrafter"/>
</dbReference>
<dbReference type="Pfam" id="PF00450">
    <property type="entry name" value="Peptidase_S10"/>
    <property type="match status" value="1"/>
</dbReference>
<evidence type="ECO:0000256" key="2">
    <source>
        <dbReference type="ARBA" id="ARBA00022645"/>
    </source>
</evidence>
<keyword evidence="5" id="KW-0325">Glycoprotein</keyword>
<dbReference type="OrthoDB" id="443318at2759"/>
<dbReference type="Proteomes" id="UP000799324">
    <property type="component" value="Unassembled WGS sequence"/>
</dbReference>
<feature type="chain" id="PRO_5025653617" evidence="7">
    <location>
        <begin position="20"/>
        <end position="594"/>
    </location>
</feature>
<feature type="signal peptide" evidence="7">
    <location>
        <begin position="1"/>
        <end position="19"/>
    </location>
</feature>
<sequence length="594" mass="65875">MRWTQKQAATALLVAVANGQFVTPPTDLITKEGYAGINVRYKEVPTGICEVDPDVKSYSGYADVAENEHIFWWFFEARNQDPSEAPLTVWINGGPGSSSMIGLFEELGPCYVDYNGNVVNNPYSWTNASNMLFIDEPTQVGFSYSIPIPGYEDEDGYIIQLPNNTCPDYAEAYGTCGTYSKPDFALTDNSTQGAAPNMWKTIQGFMGAFPQYSRSGFSFTTESYGGHYAPVFNEYIIEQNAKNITGAHKIELENVLIGNGWFDPLIQYQAYYNYSVYPGNTYDYDPYNDTVKAEWYNNLYGEGNCYDQTVQCYETGNNGICSNADNFCYKKVELPYDIYAGRDEYDMRELTPDPFPYGFYHDYLNSAEVQAAIGAFQNFSTSSSTVANSFATTGDDDRESGTIEACQKLLAAGVQVMLYYGDADFNCNWLGGQVVADEIAAPGYDTAGFVNITTSDGIVHGQVKQSGLFSFLRIYESGHEVPFYQPLAALEIFERALAQVDIATGEESICDNPSYKTVGTPTSEFREGNATIQLEVLPSNATYNRELNAPDPEPTWAPAAQRVKRSNGPEKRRSKRATGKLGRPRMSRGGKRPA</sequence>
<evidence type="ECO:0000256" key="5">
    <source>
        <dbReference type="ARBA" id="ARBA00023180"/>
    </source>
</evidence>
<dbReference type="GO" id="GO:0004185">
    <property type="term" value="F:serine-type carboxypeptidase activity"/>
    <property type="evidence" value="ECO:0007669"/>
    <property type="project" value="InterPro"/>
</dbReference>
<keyword evidence="9" id="KW-1185">Reference proteome</keyword>
<keyword evidence="7" id="KW-0732">Signal</keyword>
<feature type="compositionally biased region" description="Basic residues" evidence="6">
    <location>
        <begin position="572"/>
        <end position="594"/>
    </location>
</feature>
<dbReference type="EMBL" id="MU004356">
    <property type="protein sequence ID" value="KAF2654940.1"/>
    <property type="molecule type" value="Genomic_DNA"/>
</dbReference>
<dbReference type="PANTHER" id="PTHR11802:SF64">
    <property type="entry name" value="CARBOXYPEPTIDASE"/>
    <property type="match status" value="1"/>
</dbReference>
<dbReference type="InterPro" id="IPR001563">
    <property type="entry name" value="Peptidase_S10"/>
</dbReference>
<organism evidence="8 9">
    <name type="scientific">Lophiostoma macrostomum CBS 122681</name>
    <dbReference type="NCBI Taxonomy" id="1314788"/>
    <lineage>
        <taxon>Eukaryota</taxon>
        <taxon>Fungi</taxon>
        <taxon>Dikarya</taxon>
        <taxon>Ascomycota</taxon>
        <taxon>Pezizomycotina</taxon>
        <taxon>Dothideomycetes</taxon>
        <taxon>Pleosporomycetidae</taxon>
        <taxon>Pleosporales</taxon>
        <taxon>Lophiostomataceae</taxon>
        <taxon>Lophiostoma</taxon>
    </lineage>
</organism>
<dbReference type="Gene3D" id="3.40.50.1820">
    <property type="entry name" value="alpha/beta hydrolase"/>
    <property type="match status" value="1"/>
</dbReference>
<evidence type="ECO:0000313" key="9">
    <source>
        <dbReference type="Proteomes" id="UP000799324"/>
    </source>
</evidence>
<comment type="similarity">
    <text evidence="1">Belongs to the peptidase S10 family.</text>
</comment>
<dbReference type="InterPro" id="IPR029058">
    <property type="entry name" value="AB_hydrolase_fold"/>
</dbReference>
<keyword evidence="4" id="KW-0378">Hydrolase</keyword>
<name>A0A6A6T579_9PLEO</name>
<keyword evidence="3" id="KW-0645">Protease</keyword>
<accession>A0A6A6T579</accession>
<evidence type="ECO:0000256" key="4">
    <source>
        <dbReference type="ARBA" id="ARBA00022801"/>
    </source>
</evidence>
<keyword evidence="2 8" id="KW-0121">Carboxypeptidase</keyword>
<proteinExistence type="inferred from homology"/>
<evidence type="ECO:0000256" key="6">
    <source>
        <dbReference type="SAM" id="MobiDB-lite"/>
    </source>
</evidence>
<protein>
    <submittedName>
        <fullName evidence="8">Carboxypeptidase S1</fullName>
    </submittedName>
</protein>
<dbReference type="PRINTS" id="PR00724">
    <property type="entry name" value="CRBOXYPTASEC"/>
</dbReference>
<evidence type="ECO:0000313" key="8">
    <source>
        <dbReference type="EMBL" id="KAF2654940.1"/>
    </source>
</evidence>
<dbReference type="PANTHER" id="PTHR11802">
    <property type="entry name" value="SERINE PROTEASE FAMILY S10 SERINE CARBOXYPEPTIDASE"/>
    <property type="match status" value="1"/>
</dbReference>
<evidence type="ECO:0000256" key="1">
    <source>
        <dbReference type="ARBA" id="ARBA00009431"/>
    </source>
</evidence>
<dbReference type="SUPFAM" id="SSF53474">
    <property type="entry name" value="alpha/beta-Hydrolases"/>
    <property type="match status" value="1"/>
</dbReference>
<dbReference type="GO" id="GO:0006508">
    <property type="term" value="P:proteolysis"/>
    <property type="evidence" value="ECO:0007669"/>
    <property type="project" value="UniProtKB-KW"/>
</dbReference>
<evidence type="ECO:0000256" key="3">
    <source>
        <dbReference type="ARBA" id="ARBA00022670"/>
    </source>
</evidence>